<dbReference type="Pfam" id="PF12697">
    <property type="entry name" value="Abhydrolase_6"/>
    <property type="match status" value="1"/>
</dbReference>
<dbReference type="SUPFAM" id="SSF53474">
    <property type="entry name" value="alpha/beta-Hydrolases"/>
    <property type="match status" value="1"/>
</dbReference>
<dbReference type="OrthoDB" id="9780765at2"/>
<dbReference type="AlphaFoldDB" id="A0A2U3LBV6"/>
<dbReference type="InterPro" id="IPR050266">
    <property type="entry name" value="AB_hydrolase_sf"/>
</dbReference>
<dbReference type="PANTHER" id="PTHR43798:SF33">
    <property type="entry name" value="HYDROLASE, PUTATIVE (AFU_ORTHOLOGUE AFUA_2G14860)-RELATED"/>
    <property type="match status" value="1"/>
</dbReference>
<keyword evidence="3" id="KW-0808">Transferase</keyword>
<evidence type="ECO:0000259" key="2">
    <source>
        <dbReference type="Pfam" id="PF12697"/>
    </source>
</evidence>
<gene>
    <name evidence="3" type="ORF">SBA1_900005</name>
</gene>
<protein>
    <submittedName>
        <fullName evidence="3">Putative hydrolase or acyltransferase of alpha/beta superfamily</fullName>
    </submittedName>
</protein>
<dbReference type="InterPro" id="IPR000073">
    <property type="entry name" value="AB_hydrolase_1"/>
</dbReference>
<dbReference type="GO" id="GO:0047372">
    <property type="term" value="F:monoacylglycerol lipase activity"/>
    <property type="evidence" value="ECO:0007669"/>
    <property type="project" value="TreeGrafter"/>
</dbReference>
<dbReference type="Gene3D" id="3.40.50.1820">
    <property type="entry name" value="alpha/beta hydrolase"/>
    <property type="match status" value="1"/>
</dbReference>
<dbReference type="GO" id="GO:0016746">
    <property type="term" value="F:acyltransferase activity"/>
    <property type="evidence" value="ECO:0007669"/>
    <property type="project" value="UniProtKB-KW"/>
</dbReference>
<dbReference type="PANTHER" id="PTHR43798">
    <property type="entry name" value="MONOACYLGLYCEROL LIPASE"/>
    <property type="match status" value="1"/>
</dbReference>
<keyword evidence="1" id="KW-0732">Signal</keyword>
<dbReference type="EMBL" id="OMOD01000189">
    <property type="protein sequence ID" value="SPF49372.1"/>
    <property type="molecule type" value="Genomic_DNA"/>
</dbReference>
<accession>A0A2U3LBV6</accession>
<evidence type="ECO:0000313" key="3">
    <source>
        <dbReference type="EMBL" id="SPF49372.1"/>
    </source>
</evidence>
<dbReference type="InterPro" id="IPR029058">
    <property type="entry name" value="AB_hydrolase_fold"/>
</dbReference>
<keyword evidence="3" id="KW-0378">Hydrolase</keyword>
<evidence type="ECO:0000256" key="1">
    <source>
        <dbReference type="SAM" id="SignalP"/>
    </source>
</evidence>
<feature type="signal peptide" evidence="1">
    <location>
        <begin position="1"/>
        <end position="25"/>
    </location>
</feature>
<dbReference type="GO" id="GO:0046464">
    <property type="term" value="P:acylglycerol catabolic process"/>
    <property type="evidence" value="ECO:0007669"/>
    <property type="project" value="TreeGrafter"/>
</dbReference>
<evidence type="ECO:0000313" key="4">
    <source>
        <dbReference type="Proteomes" id="UP000238701"/>
    </source>
</evidence>
<dbReference type="Proteomes" id="UP000238701">
    <property type="component" value="Unassembled WGS sequence"/>
</dbReference>
<feature type="chain" id="PRO_5015576634" evidence="1">
    <location>
        <begin position="26"/>
        <end position="337"/>
    </location>
</feature>
<reference evidence="4" key="1">
    <citation type="submission" date="2018-02" db="EMBL/GenBank/DDBJ databases">
        <authorList>
            <person name="Hausmann B."/>
        </authorList>
    </citation>
    <scope>NUCLEOTIDE SEQUENCE [LARGE SCALE GENOMIC DNA]</scope>
    <source>
        <strain evidence="4">Peat soil MAG SbA1</strain>
    </source>
</reference>
<feature type="domain" description="AB hydrolase-1" evidence="2">
    <location>
        <begin position="59"/>
        <end position="326"/>
    </location>
</feature>
<proteinExistence type="predicted"/>
<organism evidence="3 4">
    <name type="scientific">Candidatus Sulfotelmatobacter kueseliae</name>
    <dbReference type="NCBI Taxonomy" id="2042962"/>
    <lineage>
        <taxon>Bacteria</taxon>
        <taxon>Pseudomonadati</taxon>
        <taxon>Acidobacteriota</taxon>
        <taxon>Terriglobia</taxon>
        <taxon>Terriglobales</taxon>
        <taxon>Candidatus Korobacteraceae</taxon>
        <taxon>Candidatus Sulfotelmatobacter</taxon>
    </lineage>
</organism>
<sequence length="337" mass="37047">MSRTLQSGLCALVMCLAPTVPGQQAAPWHDPSPHKVQFVTVEEGARLEILDWGGTGRPVVLLAGSGNTTHIFDDFAPKLSVFCHVYGITRRGFGASTHPDSGYDQQRLADDVLQVLDALKLVAPVVAGHSMSGEELTTLGDEHSDRLAGIVYLDATADPTDYPGSSPAYMALFNKLPAAMRANGSPPDASNLRSFQAFHDFKVRQNGFEYPEAQLRASFNQNPDGSVGRYNTSNEVHNAIGRGALPRDYSRIRVPILAFFSSLSINYRYQPKDAQERTAIEEFDAATEVYEKRNKKNLLNAKGGVRMVDLPQADHYVFLSNEADVLREMRAFVVCLK</sequence>
<name>A0A2U3LBV6_9BACT</name>
<dbReference type="GO" id="GO:0016020">
    <property type="term" value="C:membrane"/>
    <property type="evidence" value="ECO:0007669"/>
    <property type="project" value="TreeGrafter"/>
</dbReference>
<keyword evidence="3" id="KW-0012">Acyltransferase</keyword>